<proteinExistence type="inferred from homology"/>
<dbReference type="GeneID" id="8508719"/>
<dbReference type="InterPro" id="IPR013177">
    <property type="entry name" value="Ribosomal_mS38_C"/>
</dbReference>
<protein>
    <recommendedName>
        <fullName evidence="4">Small ribosomal subunit protein mS38</fullName>
    </recommendedName>
</protein>
<comment type="subcellular location">
    <subcellularLocation>
        <location evidence="1">Mitochondrion</location>
    </subcellularLocation>
</comment>
<name>A0A179UZH1_BLAGS</name>
<evidence type="ECO:0000313" key="8">
    <source>
        <dbReference type="Proteomes" id="UP000002038"/>
    </source>
</evidence>
<evidence type="ECO:0000256" key="5">
    <source>
        <dbReference type="SAM" id="MobiDB-lite"/>
    </source>
</evidence>
<keyword evidence="8" id="KW-1185">Reference proteome</keyword>
<dbReference type="OrthoDB" id="5364404at2759"/>
<evidence type="ECO:0000259" key="6">
    <source>
        <dbReference type="SMART" id="SM01155"/>
    </source>
</evidence>
<dbReference type="VEuPathDB" id="FungiDB:BDBG_07876"/>
<keyword evidence="2" id="KW-0496">Mitochondrion</keyword>
<comment type="similarity">
    <text evidence="3">Belongs to the mitochondrion-specific ribosomal protein mS38 family.</text>
</comment>
<feature type="compositionally biased region" description="Low complexity" evidence="5">
    <location>
        <begin position="37"/>
        <end position="50"/>
    </location>
</feature>
<accession>A0A179UZH1</accession>
<dbReference type="PANTHER" id="PTHR32035">
    <property type="entry name" value="AURORA KINASE A-INTERACTING PROTEIN"/>
    <property type="match status" value="1"/>
</dbReference>
<organism evidence="7 8">
    <name type="scientific">Blastomyces gilchristii (strain SLH14081)</name>
    <name type="common">Blastomyces dermatitidis</name>
    <dbReference type="NCBI Taxonomy" id="559298"/>
    <lineage>
        <taxon>Eukaryota</taxon>
        <taxon>Fungi</taxon>
        <taxon>Dikarya</taxon>
        <taxon>Ascomycota</taxon>
        <taxon>Pezizomycotina</taxon>
        <taxon>Eurotiomycetes</taxon>
        <taxon>Eurotiomycetidae</taxon>
        <taxon>Onygenales</taxon>
        <taxon>Ajellomycetaceae</taxon>
        <taxon>Blastomyces</taxon>
    </lineage>
</organism>
<evidence type="ECO:0000313" key="7">
    <source>
        <dbReference type="EMBL" id="OAT12548.1"/>
    </source>
</evidence>
<dbReference type="EMBL" id="GG657468">
    <property type="protein sequence ID" value="OAT12548.1"/>
    <property type="molecule type" value="Genomic_DNA"/>
</dbReference>
<dbReference type="GO" id="GO:0005739">
    <property type="term" value="C:mitochondrion"/>
    <property type="evidence" value="ECO:0007669"/>
    <property type="project" value="UniProtKB-SubCell"/>
</dbReference>
<feature type="compositionally biased region" description="Basic and acidic residues" evidence="5">
    <location>
        <begin position="79"/>
        <end position="88"/>
    </location>
</feature>
<dbReference type="STRING" id="559298.A0A179UZH1"/>
<evidence type="ECO:0000256" key="3">
    <source>
        <dbReference type="ARBA" id="ARBA00035647"/>
    </source>
</evidence>
<gene>
    <name evidence="7" type="ORF">BDBG_07876</name>
</gene>
<feature type="domain" description="Ribosomal protein mS38 C-terminal" evidence="6">
    <location>
        <begin position="360"/>
        <end position="393"/>
    </location>
</feature>
<sequence>MFSSSARFVARSNPAISLPVPARASTAVIVTATGGLSSPRSQQRRYSSSKPPVPPSDGSRGIDASSQSPTKSVNPSSKEGAEKREGKTAKRRGGKDSSNVSAKSKNNEPFLNLPSVPSTQHLHPHDIHVASFFSAHRPISVTTSVPSNSNPDAFNAIFSSKKPSKPRPNDVIYTLSSAVNSIEGVLPSTQSSQSIGNNNLRNAISQGSAKTVEPDHLSNADDLPIEDLRISIQDFAKKLRPFNPPPPPVPMENFGEQDSATEAEAAEAAESELHEGVREQSYSTILTITESTHGDGRKTYEAHSSPLVRIDNKDAPSSSNYEGEKVIQDEGGSFSISEPEMDHHRQQHRVPRLMGRRVYYAISVKRQRKLKMKKHKHKKLMRRTRMLRRKLEKA</sequence>
<feature type="compositionally biased region" description="Polar residues" evidence="5">
    <location>
        <begin position="96"/>
        <end position="121"/>
    </location>
</feature>
<feature type="compositionally biased region" description="Polar residues" evidence="5">
    <location>
        <begin position="64"/>
        <end position="77"/>
    </location>
</feature>
<dbReference type="PANTHER" id="PTHR32035:SF3">
    <property type="entry name" value="SMALL RIBOSOMAL SUBUNIT PROTEIN MS38"/>
    <property type="match status" value="1"/>
</dbReference>
<feature type="region of interest" description="Disordered" evidence="5">
    <location>
        <begin position="293"/>
        <end position="324"/>
    </location>
</feature>
<reference evidence="8" key="1">
    <citation type="journal article" date="2015" name="PLoS Genet.">
        <title>The dynamic genome and transcriptome of the human fungal pathogen Blastomyces and close relative Emmonsia.</title>
        <authorList>
            <person name="Munoz J.F."/>
            <person name="Gauthier G.M."/>
            <person name="Desjardins C.A."/>
            <person name="Gallo J.E."/>
            <person name="Holder J."/>
            <person name="Sullivan T.D."/>
            <person name="Marty A.J."/>
            <person name="Carmen J.C."/>
            <person name="Chen Z."/>
            <person name="Ding L."/>
            <person name="Gujja S."/>
            <person name="Magrini V."/>
            <person name="Misas E."/>
            <person name="Mitreva M."/>
            <person name="Priest M."/>
            <person name="Saif S."/>
            <person name="Whiston E.A."/>
            <person name="Young S."/>
            <person name="Zeng Q."/>
            <person name="Goldman W.E."/>
            <person name="Mardis E.R."/>
            <person name="Taylor J.W."/>
            <person name="McEwen J.G."/>
            <person name="Clay O.K."/>
            <person name="Klein B.S."/>
            <person name="Cuomo C.A."/>
        </authorList>
    </citation>
    <scope>NUCLEOTIDE SEQUENCE [LARGE SCALE GENOMIC DNA]</scope>
    <source>
        <strain evidence="8">SLH14081</strain>
    </source>
</reference>
<evidence type="ECO:0000256" key="4">
    <source>
        <dbReference type="ARBA" id="ARBA00035682"/>
    </source>
</evidence>
<dbReference type="Proteomes" id="UP000002038">
    <property type="component" value="Unassembled WGS sequence"/>
</dbReference>
<dbReference type="Pfam" id="PF08213">
    <property type="entry name" value="COX24_C"/>
    <property type="match status" value="1"/>
</dbReference>
<feature type="region of interest" description="Disordered" evidence="5">
    <location>
        <begin position="240"/>
        <end position="262"/>
    </location>
</feature>
<dbReference type="SMART" id="SM01155">
    <property type="entry name" value="DUF1713"/>
    <property type="match status" value="1"/>
</dbReference>
<dbReference type="AlphaFoldDB" id="A0A179UZH1"/>
<feature type="region of interest" description="Disordered" evidence="5">
    <location>
        <begin position="1"/>
        <end position="122"/>
    </location>
</feature>
<evidence type="ECO:0000256" key="2">
    <source>
        <dbReference type="ARBA" id="ARBA00023128"/>
    </source>
</evidence>
<evidence type="ECO:0000256" key="1">
    <source>
        <dbReference type="ARBA" id="ARBA00004173"/>
    </source>
</evidence>
<dbReference type="KEGG" id="bgh:BDBG_07876"/>
<dbReference type="RefSeq" id="XP_002621658.1">
    <property type="nucleotide sequence ID" value="XM_002621612.2"/>
</dbReference>